<reference evidence="1" key="1">
    <citation type="submission" date="2018-06" db="EMBL/GenBank/DDBJ databases">
        <authorList>
            <person name="Zhirakovskaya E."/>
        </authorList>
    </citation>
    <scope>NUCLEOTIDE SEQUENCE</scope>
</reference>
<proteinExistence type="predicted"/>
<organism evidence="1">
    <name type="scientific">hydrothermal vent metagenome</name>
    <dbReference type="NCBI Taxonomy" id="652676"/>
    <lineage>
        <taxon>unclassified sequences</taxon>
        <taxon>metagenomes</taxon>
        <taxon>ecological metagenomes</taxon>
    </lineage>
</organism>
<accession>A0A3B1D2F8</accession>
<dbReference type="EMBL" id="UOGL01000049">
    <property type="protein sequence ID" value="VAX36329.1"/>
    <property type="molecule type" value="Genomic_DNA"/>
</dbReference>
<evidence type="ECO:0000313" key="1">
    <source>
        <dbReference type="EMBL" id="VAX36329.1"/>
    </source>
</evidence>
<dbReference type="AlphaFoldDB" id="A0A3B1D2F8"/>
<protein>
    <submittedName>
        <fullName evidence="1">Uncharacterized protein</fullName>
    </submittedName>
</protein>
<gene>
    <name evidence="1" type="ORF">MNBD_PLANCTO02-1848</name>
</gene>
<sequence>MIINRWVTPLLGLILIISMGQMSLVEGQIPQGNPYQQAIQQTMPPDIFGQQGYNPVNNSAIDTSGFQSWMKPWPAISPFENVFSETFWEDGIWNRIQIPMGAGSRRYYGDVSILRARFRKPNRARIGATGVRDLPQSFPAITAANLPNFQVATAGVFDSTRFNINGADPQAVLEHHKNEKSPGIRATLGFTDIDQGGAEWSFFVITGDDRLFERGSEDLGNRTANAALPVNDVSGGITIPFDILYRVQFQSKAAGTEFNLLNTPLYRSKGAHVRSTWGVRYLYLGEEFRFNGKYSGDIATFNPDGSLNAITTPNPAGFIQNVDVLSRINSHMIGPQGGFEYAAGGENFKLGGHTKVGLMLNAEQMKLESSGLDVPFFVDDVAGTTTVNTNYNPNLKSTDSQNTVHFSPLFEQKVYADMKVLHLIPGLKSMKVFDNAKLRFGYSITAAWEVSRPNENIVWQAGAIQPIIRARRGLWYTDNWSASISWER</sequence>
<name>A0A3B1D2F8_9ZZZZ</name>